<keyword evidence="1" id="KW-0812">Transmembrane</keyword>
<keyword evidence="1" id="KW-1133">Transmembrane helix</keyword>
<reference evidence="2" key="1">
    <citation type="journal article" date="2014" name="Int. J. Syst. Evol. Microbiol.">
        <title>Complete genome sequence of Corynebacterium casei LMG S-19264T (=DSM 44701T), isolated from a smear-ripened cheese.</title>
        <authorList>
            <consortium name="US DOE Joint Genome Institute (JGI-PGF)"/>
            <person name="Walter F."/>
            <person name="Albersmeier A."/>
            <person name="Kalinowski J."/>
            <person name="Ruckert C."/>
        </authorList>
    </citation>
    <scope>NUCLEOTIDE SEQUENCE</scope>
    <source>
        <strain evidence="2">CGMCC 1.15367</strain>
    </source>
</reference>
<name>A0A917E1F1_9HYPH</name>
<dbReference type="EMBL" id="BMIQ01000001">
    <property type="protein sequence ID" value="GGD88843.1"/>
    <property type="molecule type" value="Genomic_DNA"/>
</dbReference>
<evidence type="ECO:0000313" key="3">
    <source>
        <dbReference type="Proteomes" id="UP000644699"/>
    </source>
</evidence>
<organism evidence="2 3">
    <name type="scientific">Aureimonas endophytica</name>
    <dbReference type="NCBI Taxonomy" id="2027858"/>
    <lineage>
        <taxon>Bacteria</taxon>
        <taxon>Pseudomonadati</taxon>
        <taxon>Pseudomonadota</taxon>
        <taxon>Alphaproteobacteria</taxon>
        <taxon>Hyphomicrobiales</taxon>
        <taxon>Aurantimonadaceae</taxon>
        <taxon>Aureimonas</taxon>
    </lineage>
</organism>
<dbReference type="RefSeq" id="WP_188906591.1">
    <property type="nucleotide sequence ID" value="NZ_BMIQ01000001.1"/>
</dbReference>
<proteinExistence type="predicted"/>
<sequence length="58" mass="6091">MKVIDGRKRLGPSELTAYGSVGAAILFIFALTFGLFDHPPADRQVASNASQAEAVSTP</sequence>
<comment type="caution">
    <text evidence="2">The sequence shown here is derived from an EMBL/GenBank/DDBJ whole genome shotgun (WGS) entry which is preliminary data.</text>
</comment>
<keyword evidence="3" id="KW-1185">Reference proteome</keyword>
<evidence type="ECO:0000256" key="1">
    <source>
        <dbReference type="SAM" id="Phobius"/>
    </source>
</evidence>
<gene>
    <name evidence="2" type="ORF">GCM10011390_04510</name>
</gene>
<dbReference type="AlphaFoldDB" id="A0A917E1F1"/>
<reference evidence="2" key="2">
    <citation type="submission" date="2020-09" db="EMBL/GenBank/DDBJ databases">
        <authorList>
            <person name="Sun Q."/>
            <person name="Zhou Y."/>
        </authorList>
    </citation>
    <scope>NUCLEOTIDE SEQUENCE</scope>
    <source>
        <strain evidence="2">CGMCC 1.15367</strain>
    </source>
</reference>
<dbReference type="Proteomes" id="UP000644699">
    <property type="component" value="Unassembled WGS sequence"/>
</dbReference>
<feature type="transmembrane region" description="Helical" evidence="1">
    <location>
        <begin position="15"/>
        <end position="36"/>
    </location>
</feature>
<accession>A0A917E1F1</accession>
<protein>
    <submittedName>
        <fullName evidence="2">Uncharacterized protein</fullName>
    </submittedName>
</protein>
<evidence type="ECO:0000313" key="2">
    <source>
        <dbReference type="EMBL" id="GGD88843.1"/>
    </source>
</evidence>
<keyword evidence="1" id="KW-0472">Membrane</keyword>